<dbReference type="GO" id="GO:0000164">
    <property type="term" value="C:protein phosphatase type 1 complex"/>
    <property type="evidence" value="ECO:0007669"/>
    <property type="project" value="TreeGrafter"/>
</dbReference>
<name>A0A8H7K4H3_BIOOC</name>
<gene>
    <name evidence="2" type="ORF">IM811_004844</name>
</gene>
<dbReference type="PANTHER" id="PTHR12307">
    <property type="entry name" value="PROTEIN PHOSPHATASE 1 REGULATORY SUBUNIT"/>
    <property type="match status" value="1"/>
</dbReference>
<protein>
    <recommendedName>
        <fullName evidence="1">CBM21 domain-containing protein</fullName>
    </recommendedName>
</protein>
<dbReference type="InterPro" id="IPR005036">
    <property type="entry name" value="CBM21_dom"/>
</dbReference>
<proteinExistence type="predicted"/>
<dbReference type="EMBL" id="JADCTT010000013">
    <property type="protein sequence ID" value="KAF9745222.1"/>
    <property type="molecule type" value="Genomic_DNA"/>
</dbReference>
<evidence type="ECO:0000313" key="2">
    <source>
        <dbReference type="EMBL" id="KAF9745222.1"/>
    </source>
</evidence>
<dbReference type="PROSITE" id="PS51159">
    <property type="entry name" value="CBM21"/>
    <property type="match status" value="1"/>
</dbReference>
<dbReference type="Pfam" id="PF03370">
    <property type="entry name" value="CBM_21"/>
    <property type="match status" value="1"/>
</dbReference>
<dbReference type="GO" id="GO:0008157">
    <property type="term" value="F:protein phosphatase 1 binding"/>
    <property type="evidence" value="ECO:0007669"/>
    <property type="project" value="TreeGrafter"/>
</dbReference>
<accession>A0A8H7K4H3</accession>
<reference evidence="2" key="1">
    <citation type="submission" date="2020-10" db="EMBL/GenBank/DDBJ databases">
        <title>High-Quality Genome Resource of Clonostachys rosea strain S41 by Oxford Nanopore Long-Read Sequencing.</title>
        <authorList>
            <person name="Wang H."/>
        </authorList>
    </citation>
    <scope>NUCLEOTIDE SEQUENCE</scope>
    <source>
        <strain evidence="2">S41</strain>
    </source>
</reference>
<comment type="caution">
    <text evidence="2">The sequence shown here is derived from an EMBL/GenBank/DDBJ whole genome shotgun (WGS) entry which is preliminary data.</text>
</comment>
<feature type="domain" description="CBM21" evidence="1">
    <location>
        <begin position="43"/>
        <end position="156"/>
    </location>
</feature>
<organism evidence="2 3">
    <name type="scientific">Bionectria ochroleuca</name>
    <name type="common">Gliocladium roseum</name>
    <dbReference type="NCBI Taxonomy" id="29856"/>
    <lineage>
        <taxon>Eukaryota</taxon>
        <taxon>Fungi</taxon>
        <taxon>Dikarya</taxon>
        <taxon>Ascomycota</taxon>
        <taxon>Pezizomycotina</taxon>
        <taxon>Sordariomycetes</taxon>
        <taxon>Hypocreomycetidae</taxon>
        <taxon>Hypocreales</taxon>
        <taxon>Bionectriaceae</taxon>
        <taxon>Clonostachys</taxon>
    </lineage>
</organism>
<dbReference type="InterPro" id="IPR038175">
    <property type="entry name" value="CBM21_dom_sf"/>
</dbReference>
<dbReference type="AlphaFoldDB" id="A0A8H7K4H3"/>
<dbReference type="PANTHER" id="PTHR12307:SF36">
    <property type="entry name" value="GLYCOGEN-BINDING SUBUNIT 76A"/>
    <property type="match status" value="1"/>
</dbReference>
<dbReference type="Gene3D" id="2.60.40.2440">
    <property type="entry name" value="Carbohydrate binding type-21 domain"/>
    <property type="match status" value="1"/>
</dbReference>
<sequence>MAHPPRVRFDQSFEHVRTFYKNDCPAQIASGLLPGKEQILFSKDGFATQNVHLKKIAMAPDQNLRGSVLVKNLAFVKSVICRFTFDGWATFSDVCASYAPRAEYKRDPEGYDRFNFSIDISGLTAPMSKTIILCVCFTCNDQMYWDSNNGANYEIPLAKQEASAEEDPIIPDFCRKEADRNPEIYLPLKVDKYPPLAVKTLNFNQPLQIKQLPMSTRYIARI</sequence>
<evidence type="ECO:0000313" key="3">
    <source>
        <dbReference type="Proteomes" id="UP000616885"/>
    </source>
</evidence>
<dbReference type="Proteomes" id="UP000616885">
    <property type="component" value="Unassembled WGS sequence"/>
</dbReference>
<dbReference type="InterPro" id="IPR050782">
    <property type="entry name" value="PP1_regulatory_subunit_3"/>
</dbReference>
<evidence type="ECO:0000259" key="1">
    <source>
        <dbReference type="PROSITE" id="PS51159"/>
    </source>
</evidence>